<organism evidence="1 2">
    <name type="scientific">Gossypium schwendimanii</name>
    <name type="common">Cotton</name>
    <dbReference type="NCBI Taxonomy" id="34291"/>
    <lineage>
        <taxon>Eukaryota</taxon>
        <taxon>Viridiplantae</taxon>
        <taxon>Streptophyta</taxon>
        <taxon>Embryophyta</taxon>
        <taxon>Tracheophyta</taxon>
        <taxon>Spermatophyta</taxon>
        <taxon>Magnoliopsida</taxon>
        <taxon>eudicotyledons</taxon>
        <taxon>Gunneridae</taxon>
        <taxon>Pentapetalae</taxon>
        <taxon>rosids</taxon>
        <taxon>malvids</taxon>
        <taxon>Malvales</taxon>
        <taxon>Malvaceae</taxon>
        <taxon>Malvoideae</taxon>
        <taxon>Gossypium</taxon>
    </lineage>
</organism>
<dbReference type="AlphaFoldDB" id="A0A7J9KLZ1"/>
<protein>
    <recommendedName>
        <fullName evidence="3">Zinc knuckle CX2CX4HX4C domain-containing protein</fullName>
    </recommendedName>
</protein>
<keyword evidence="2" id="KW-1185">Reference proteome</keyword>
<evidence type="ECO:0008006" key="3">
    <source>
        <dbReference type="Google" id="ProtNLM"/>
    </source>
</evidence>
<sequence>MAKDIKKLFARLMFLEETATQVVGVNKPLLDFIGHEAWAIGKQVVIDFGGVLVNYWLLISGTKMDRSELLCVVKNERLPNFCYICGCIRHKTKQCQSQVEHGVDELNLQFENWLLEECEVEKGKGKLKVGEEVSDSSSLNDRRLKVIPKEGRSRVKNKLKKIKGSKGEGDMEISVHMVRKRLSGSASPFKAVVVRQKLKLVRWSGLELCAAWVGALWWMLKGTIGGRRKPRVHMEEFERVLDELTLVDIKIDKGSFTWSNNRDGSNFVKEQLNRFIGSASWVEKMFFLSTEVVRQSCLDHDAILLDSVGRKPKDDFKDPRLLFKFEACWAKDRDAKKLIKRVLDDNNNFCNLIECLDKISSNLGPWQHARYNRLKSHMSCLVKQIDKLIDEPNIMSNTKLFRTSRSELGCLYAEEESYWAQRSQIAWLKEEDRCNMPDLYLSSE</sequence>
<name>A0A7J9KLZ1_GOSSC</name>
<proteinExistence type="predicted"/>
<gene>
    <name evidence="1" type="ORF">Goshw_018543</name>
</gene>
<accession>A0A7J9KLZ1</accession>
<evidence type="ECO:0000313" key="1">
    <source>
        <dbReference type="EMBL" id="MBA0847473.1"/>
    </source>
</evidence>
<dbReference type="OrthoDB" id="1001887at2759"/>
<reference evidence="1 2" key="1">
    <citation type="journal article" date="2019" name="Genome Biol. Evol.">
        <title>Insights into the evolution of the New World diploid cottons (Gossypium, subgenus Houzingenia) based on genome sequencing.</title>
        <authorList>
            <person name="Grover C.E."/>
            <person name="Arick M.A. 2nd"/>
            <person name="Thrash A."/>
            <person name="Conover J.L."/>
            <person name="Sanders W.S."/>
            <person name="Peterson D.G."/>
            <person name="Frelichowski J.E."/>
            <person name="Scheffler J.A."/>
            <person name="Scheffler B.E."/>
            <person name="Wendel J.F."/>
        </authorList>
    </citation>
    <scope>NUCLEOTIDE SEQUENCE [LARGE SCALE GENOMIC DNA]</scope>
    <source>
        <strain evidence="1">1</strain>
        <tissue evidence="1">Leaf</tissue>
    </source>
</reference>
<dbReference type="Proteomes" id="UP000593576">
    <property type="component" value="Unassembled WGS sequence"/>
</dbReference>
<evidence type="ECO:0000313" key="2">
    <source>
        <dbReference type="Proteomes" id="UP000593576"/>
    </source>
</evidence>
<comment type="caution">
    <text evidence="1">The sequence shown here is derived from an EMBL/GenBank/DDBJ whole genome shotgun (WGS) entry which is preliminary data.</text>
</comment>
<dbReference type="EMBL" id="JABFAF010000001">
    <property type="protein sequence ID" value="MBA0847473.1"/>
    <property type="molecule type" value="Genomic_DNA"/>
</dbReference>
<dbReference type="PANTHER" id="PTHR33710:SF64">
    <property type="entry name" value="ENDONUCLEASE_EXONUCLEASE_PHOSPHATASE DOMAIN-CONTAINING PROTEIN"/>
    <property type="match status" value="1"/>
</dbReference>
<dbReference type="PANTHER" id="PTHR33710">
    <property type="entry name" value="BNAC02G09200D PROTEIN"/>
    <property type="match status" value="1"/>
</dbReference>